<feature type="transmembrane region" description="Helical" evidence="6">
    <location>
        <begin position="182"/>
        <end position="203"/>
    </location>
</feature>
<evidence type="ECO:0000256" key="5">
    <source>
        <dbReference type="ARBA" id="ARBA00023136"/>
    </source>
</evidence>
<gene>
    <name evidence="7" type="ORF">OS493_004928</name>
</gene>
<dbReference type="PANTHER" id="PTHR11206">
    <property type="entry name" value="MULTIDRUG RESISTANCE PROTEIN"/>
    <property type="match status" value="1"/>
</dbReference>
<feature type="transmembrane region" description="Helical" evidence="6">
    <location>
        <begin position="78"/>
        <end position="97"/>
    </location>
</feature>
<comment type="caution">
    <text evidence="7">The sequence shown here is derived from an EMBL/GenBank/DDBJ whole genome shotgun (WGS) entry which is preliminary data.</text>
</comment>
<reference evidence="7" key="1">
    <citation type="submission" date="2023-01" db="EMBL/GenBank/DDBJ databases">
        <title>Genome assembly of the deep-sea coral Lophelia pertusa.</title>
        <authorList>
            <person name="Herrera S."/>
            <person name="Cordes E."/>
        </authorList>
    </citation>
    <scope>NUCLEOTIDE SEQUENCE</scope>
    <source>
        <strain evidence="7">USNM1676648</strain>
        <tissue evidence="7">Polyp</tissue>
    </source>
</reference>
<feature type="transmembrane region" description="Helical" evidence="6">
    <location>
        <begin position="261"/>
        <end position="281"/>
    </location>
</feature>
<dbReference type="GO" id="GO:0016020">
    <property type="term" value="C:membrane"/>
    <property type="evidence" value="ECO:0007669"/>
    <property type="project" value="UniProtKB-SubCell"/>
</dbReference>
<feature type="transmembrane region" description="Helical" evidence="6">
    <location>
        <begin position="140"/>
        <end position="161"/>
    </location>
</feature>
<evidence type="ECO:0000256" key="2">
    <source>
        <dbReference type="ARBA" id="ARBA00010199"/>
    </source>
</evidence>
<keyword evidence="5 6" id="KW-0472">Membrane</keyword>
<feature type="transmembrane region" description="Helical" evidence="6">
    <location>
        <begin position="334"/>
        <end position="355"/>
    </location>
</feature>
<dbReference type="GO" id="GO:1990961">
    <property type="term" value="P:xenobiotic detoxification by transmembrane export across the plasma membrane"/>
    <property type="evidence" value="ECO:0007669"/>
    <property type="project" value="InterPro"/>
</dbReference>
<keyword evidence="3 6" id="KW-0812">Transmembrane</keyword>
<feature type="transmembrane region" description="Helical" evidence="6">
    <location>
        <begin position="223"/>
        <end position="241"/>
    </location>
</feature>
<protein>
    <recommendedName>
        <fullName evidence="6">Multidrug and toxin extrusion protein</fullName>
    </recommendedName>
</protein>
<dbReference type="NCBIfam" id="TIGR00797">
    <property type="entry name" value="matE"/>
    <property type="match status" value="1"/>
</dbReference>
<comment type="similarity">
    <text evidence="2 6">Belongs to the multi antimicrobial extrusion (MATE) (TC 2.A.66.1) family.</text>
</comment>
<keyword evidence="8" id="KW-1185">Reference proteome</keyword>
<dbReference type="EMBL" id="MU826827">
    <property type="protein sequence ID" value="KAJ7374590.1"/>
    <property type="molecule type" value="Genomic_DNA"/>
</dbReference>
<feature type="transmembrane region" description="Helical" evidence="6">
    <location>
        <begin position="361"/>
        <end position="382"/>
    </location>
</feature>
<sequence>MSFIAVTGTLFGSGIITAIEVLCVQAYRSRSYRLVGITLQRGVWVLGIAVLLVWAIWINAEALLLIMKQKREIARLSQLFVFIWFPALVADFSFVLIQRYLQIQGVFKPVIYVGVVANVMHLGINVLLVQGVDMGFQGVALASCLTYCLFLGVSVFFYLFCLKLYQKTWPVEGWTIESLQHWGQFTTLAVPGILMLCIEWWSFEVGTFLMGTFGKMQLAAHGILMQFSSFVYMVCLTLSVFRVRNALGMGDHIKAKHITKISIVTICCFTALLSVFLIALREHLGKAFTSDSEIVGLVSKVTPAMTGFAFFLSVQVICCGIIRGCGRPRLGLFLNFIFYYCVALPLGSGFAFYVFKVGVEGYWWGLTIGLALQSFAFIAILWRMDWNKYVKKARHRLASQRPTSLLSWSTGNERGDEENLVVTWLSRTSSLFSVNTNSFREFTNPPNPVMSWIYRSSSLLSLDTTPLRAMNRHHEQVLLEDAPSGRDRLSVTKQQLRIDGNKMTSKKKRTLILRRLVWLMFALLVLLTAVVVRVTIPLPVNESHKLTAWNMTGPLTNLTNT</sequence>
<feature type="transmembrane region" description="Helical" evidence="6">
    <location>
        <begin position="301"/>
        <end position="322"/>
    </location>
</feature>
<dbReference type="GO" id="GO:0042910">
    <property type="term" value="F:xenobiotic transmembrane transporter activity"/>
    <property type="evidence" value="ECO:0007669"/>
    <property type="project" value="InterPro"/>
</dbReference>
<feature type="transmembrane region" description="Helical" evidence="6">
    <location>
        <begin position="109"/>
        <end position="128"/>
    </location>
</feature>
<evidence type="ECO:0000256" key="1">
    <source>
        <dbReference type="ARBA" id="ARBA00004141"/>
    </source>
</evidence>
<dbReference type="CDD" id="cd13132">
    <property type="entry name" value="MATE_eukaryotic"/>
    <property type="match status" value="1"/>
</dbReference>
<dbReference type="Pfam" id="PF01554">
    <property type="entry name" value="MatE"/>
    <property type="match status" value="2"/>
</dbReference>
<dbReference type="GO" id="GO:0015297">
    <property type="term" value="F:antiporter activity"/>
    <property type="evidence" value="ECO:0007669"/>
    <property type="project" value="InterPro"/>
</dbReference>
<organism evidence="7 8">
    <name type="scientific">Desmophyllum pertusum</name>
    <dbReference type="NCBI Taxonomy" id="174260"/>
    <lineage>
        <taxon>Eukaryota</taxon>
        <taxon>Metazoa</taxon>
        <taxon>Cnidaria</taxon>
        <taxon>Anthozoa</taxon>
        <taxon>Hexacorallia</taxon>
        <taxon>Scleractinia</taxon>
        <taxon>Caryophylliina</taxon>
        <taxon>Caryophylliidae</taxon>
        <taxon>Desmophyllum</taxon>
    </lineage>
</organism>
<evidence type="ECO:0000313" key="7">
    <source>
        <dbReference type="EMBL" id="KAJ7374590.1"/>
    </source>
</evidence>
<feature type="transmembrane region" description="Helical" evidence="6">
    <location>
        <begin position="6"/>
        <end position="27"/>
    </location>
</feature>
<comment type="subcellular location">
    <subcellularLocation>
        <location evidence="1">Membrane</location>
        <topology evidence="1">Multi-pass membrane protein</topology>
    </subcellularLocation>
</comment>
<feature type="transmembrane region" description="Helical" evidence="6">
    <location>
        <begin position="516"/>
        <end position="536"/>
    </location>
</feature>
<accession>A0A9W9Z454</accession>
<feature type="transmembrane region" description="Helical" evidence="6">
    <location>
        <begin position="39"/>
        <end position="58"/>
    </location>
</feature>
<proteinExistence type="inferred from homology"/>
<dbReference type="InterPro" id="IPR045069">
    <property type="entry name" value="MATE_euk"/>
</dbReference>
<evidence type="ECO:0000256" key="3">
    <source>
        <dbReference type="ARBA" id="ARBA00022692"/>
    </source>
</evidence>
<evidence type="ECO:0000256" key="4">
    <source>
        <dbReference type="ARBA" id="ARBA00022989"/>
    </source>
</evidence>
<dbReference type="Proteomes" id="UP001163046">
    <property type="component" value="Unassembled WGS sequence"/>
</dbReference>
<evidence type="ECO:0000313" key="8">
    <source>
        <dbReference type="Proteomes" id="UP001163046"/>
    </source>
</evidence>
<dbReference type="InterPro" id="IPR002528">
    <property type="entry name" value="MATE_fam"/>
</dbReference>
<keyword evidence="4 6" id="KW-1133">Transmembrane helix</keyword>
<dbReference type="AlphaFoldDB" id="A0A9W9Z454"/>
<evidence type="ECO:0000256" key="6">
    <source>
        <dbReference type="RuleBase" id="RU004914"/>
    </source>
</evidence>
<name>A0A9W9Z454_9CNID</name>
<dbReference type="OrthoDB" id="2126698at2759"/>